<comment type="caution">
    <text evidence="2">The sequence shown here is derived from an EMBL/GenBank/DDBJ whole genome shotgun (WGS) entry which is preliminary data.</text>
</comment>
<accession>X1SBH9</accession>
<keyword evidence="1" id="KW-0472">Membrane</keyword>
<dbReference type="EMBL" id="BARW01001341">
    <property type="protein sequence ID" value="GAI72790.1"/>
    <property type="molecule type" value="Genomic_DNA"/>
</dbReference>
<sequence length="51" mass="5564">MLFSSPGSKFSNGVISIDVQLVDVVMYIESSPNMMSPVFLILILTIVVPFS</sequence>
<organism evidence="2">
    <name type="scientific">marine sediment metagenome</name>
    <dbReference type="NCBI Taxonomy" id="412755"/>
    <lineage>
        <taxon>unclassified sequences</taxon>
        <taxon>metagenomes</taxon>
        <taxon>ecological metagenomes</taxon>
    </lineage>
</organism>
<keyword evidence="1" id="KW-1133">Transmembrane helix</keyword>
<reference evidence="2" key="1">
    <citation type="journal article" date="2014" name="Front. Microbiol.">
        <title>High frequency of phylogenetically diverse reductive dehalogenase-homologous genes in deep subseafloor sedimentary metagenomes.</title>
        <authorList>
            <person name="Kawai M."/>
            <person name="Futagami T."/>
            <person name="Toyoda A."/>
            <person name="Takaki Y."/>
            <person name="Nishi S."/>
            <person name="Hori S."/>
            <person name="Arai W."/>
            <person name="Tsubouchi T."/>
            <person name="Morono Y."/>
            <person name="Uchiyama I."/>
            <person name="Ito T."/>
            <person name="Fujiyama A."/>
            <person name="Inagaki F."/>
            <person name="Takami H."/>
        </authorList>
    </citation>
    <scope>NUCLEOTIDE SEQUENCE</scope>
    <source>
        <strain evidence="2">Expedition CK06-06</strain>
    </source>
</reference>
<dbReference type="AlphaFoldDB" id="X1SBH9"/>
<gene>
    <name evidence="2" type="ORF">S12H4_04374</name>
</gene>
<proteinExistence type="predicted"/>
<name>X1SBH9_9ZZZZ</name>
<evidence type="ECO:0000313" key="2">
    <source>
        <dbReference type="EMBL" id="GAI72790.1"/>
    </source>
</evidence>
<protein>
    <submittedName>
        <fullName evidence="2">Uncharacterized protein</fullName>
    </submittedName>
</protein>
<feature type="transmembrane region" description="Helical" evidence="1">
    <location>
        <begin position="34"/>
        <end position="50"/>
    </location>
</feature>
<keyword evidence="1" id="KW-0812">Transmembrane</keyword>
<evidence type="ECO:0000256" key="1">
    <source>
        <dbReference type="SAM" id="Phobius"/>
    </source>
</evidence>